<proteinExistence type="predicted"/>
<keyword evidence="5" id="KW-0170">Cobalt</keyword>
<evidence type="ECO:0000313" key="8">
    <source>
        <dbReference type="Proteomes" id="UP000001784"/>
    </source>
</evidence>
<dbReference type="GO" id="GO:0031419">
    <property type="term" value="F:cobalamin binding"/>
    <property type="evidence" value="ECO:0007669"/>
    <property type="project" value="UniProtKB-KW"/>
</dbReference>
<dbReference type="Gene3D" id="3.40.50.280">
    <property type="entry name" value="Cobalamin-binding domain"/>
    <property type="match status" value="1"/>
</dbReference>
<dbReference type="GO" id="GO:0016853">
    <property type="term" value="F:isomerase activity"/>
    <property type="evidence" value="ECO:0007669"/>
    <property type="project" value="UniProtKB-KW"/>
</dbReference>
<dbReference type="NCBIfam" id="TIGR00640">
    <property type="entry name" value="acid_CoA_mut_C"/>
    <property type="match status" value="1"/>
</dbReference>
<keyword evidence="4" id="KW-0413">Isomerase</keyword>
<dbReference type="OrthoDB" id="9788468at2"/>
<evidence type="ECO:0000256" key="4">
    <source>
        <dbReference type="ARBA" id="ARBA00023235"/>
    </source>
</evidence>
<evidence type="ECO:0000259" key="6">
    <source>
        <dbReference type="PROSITE" id="PS51332"/>
    </source>
</evidence>
<evidence type="ECO:0000256" key="2">
    <source>
        <dbReference type="ARBA" id="ARBA00022628"/>
    </source>
</evidence>
<evidence type="ECO:0000256" key="1">
    <source>
        <dbReference type="ARBA" id="ARBA00001922"/>
    </source>
</evidence>
<dbReference type="InParanoid" id="A0LFF5"/>
<dbReference type="GO" id="GO:0046872">
    <property type="term" value="F:metal ion binding"/>
    <property type="evidence" value="ECO:0007669"/>
    <property type="project" value="UniProtKB-KW"/>
</dbReference>
<dbReference type="eggNOG" id="COG2185">
    <property type="taxonomic scope" value="Bacteria"/>
</dbReference>
<sequence length="133" mass="14374">MASKIKIIVAKPGLDGHDRGAKLLARIFAEAGMEVVYTGLRQTPEMIVNAALQEDADVVGLSSLSGVHNYFFPRVVQLMREKGLKDVLIVGGGIIPQEDYEPLKKAGVQGVFGPGTPTTEIVKFIQDNVRAKK</sequence>
<gene>
    <name evidence="7" type="ordered locus">Sfum_0457</name>
</gene>
<name>A0LFF5_SYNFM</name>
<dbReference type="CDD" id="cd02071">
    <property type="entry name" value="MM_CoA_mut_B12_BD"/>
    <property type="match status" value="1"/>
</dbReference>
<reference evidence="7 8" key="1">
    <citation type="submission" date="2006-10" db="EMBL/GenBank/DDBJ databases">
        <title>Complete sequence of Syntrophobacter fumaroxidans MPOB.</title>
        <authorList>
            <consortium name="US DOE Joint Genome Institute"/>
            <person name="Copeland A."/>
            <person name="Lucas S."/>
            <person name="Lapidus A."/>
            <person name="Barry K."/>
            <person name="Detter J.C."/>
            <person name="Glavina del Rio T."/>
            <person name="Hammon N."/>
            <person name="Israni S."/>
            <person name="Pitluck S."/>
            <person name="Goltsman E.G."/>
            <person name="Martinez M."/>
            <person name="Schmutz J."/>
            <person name="Larimer F."/>
            <person name="Land M."/>
            <person name="Hauser L."/>
            <person name="Kyrpides N."/>
            <person name="Kim E."/>
            <person name="Boone D.R."/>
            <person name="Brockman F."/>
            <person name="Culley D."/>
            <person name="Ferry J."/>
            <person name="Gunsalus R."/>
            <person name="McInerney M.J."/>
            <person name="Morrison M."/>
            <person name="Plugge C."/>
            <person name="Rohlin L."/>
            <person name="Scholten J."/>
            <person name="Sieber J."/>
            <person name="Stams A.J.M."/>
            <person name="Worm P."/>
            <person name="Henstra A.M."/>
            <person name="Richardson P."/>
        </authorList>
    </citation>
    <scope>NUCLEOTIDE SEQUENCE [LARGE SCALE GENOMIC DNA]</scope>
    <source>
        <strain evidence="8">DSM 10017 / MPOB</strain>
    </source>
</reference>
<dbReference type="PANTHER" id="PTHR48101:SF1">
    <property type="entry name" value="METHYLMALONYL-COA MUTASE, LARGE SUBUNIT"/>
    <property type="match status" value="1"/>
</dbReference>
<dbReference type="KEGG" id="sfu:Sfum_0457"/>
<keyword evidence="3" id="KW-0479">Metal-binding</keyword>
<feature type="domain" description="B12-binding" evidence="6">
    <location>
        <begin position="4"/>
        <end position="132"/>
    </location>
</feature>
<dbReference type="HOGENOM" id="CLU_128233_0_0_7"/>
<dbReference type="PANTHER" id="PTHR48101">
    <property type="entry name" value="METHYLMALONYL-COA MUTASE, MITOCHONDRIAL-RELATED"/>
    <property type="match status" value="1"/>
</dbReference>
<dbReference type="InterPro" id="IPR006159">
    <property type="entry name" value="Acid_CoA_mut_C"/>
</dbReference>
<dbReference type="InterPro" id="IPR006158">
    <property type="entry name" value="Cobalamin-bd"/>
</dbReference>
<dbReference type="PROSITE" id="PS51332">
    <property type="entry name" value="B12_BINDING"/>
    <property type="match status" value="1"/>
</dbReference>
<evidence type="ECO:0000313" key="7">
    <source>
        <dbReference type="EMBL" id="ABK16157.1"/>
    </source>
</evidence>
<evidence type="ECO:0000256" key="3">
    <source>
        <dbReference type="ARBA" id="ARBA00022723"/>
    </source>
</evidence>
<comment type="cofactor">
    <cofactor evidence="1">
        <name>adenosylcob(III)alamin</name>
        <dbReference type="ChEBI" id="CHEBI:18408"/>
    </cofactor>
</comment>
<organism evidence="7 8">
    <name type="scientific">Syntrophobacter fumaroxidans (strain DSM 10017 / MPOB)</name>
    <dbReference type="NCBI Taxonomy" id="335543"/>
    <lineage>
        <taxon>Bacteria</taxon>
        <taxon>Pseudomonadati</taxon>
        <taxon>Thermodesulfobacteriota</taxon>
        <taxon>Syntrophobacteria</taxon>
        <taxon>Syntrophobacterales</taxon>
        <taxon>Syntrophobacteraceae</taxon>
        <taxon>Syntrophobacter</taxon>
    </lineage>
</organism>
<accession>A0LFF5</accession>
<keyword evidence="2" id="KW-0846">Cobalamin</keyword>
<dbReference type="SUPFAM" id="SSF52242">
    <property type="entry name" value="Cobalamin (vitamin B12)-binding domain"/>
    <property type="match status" value="1"/>
</dbReference>
<dbReference type="EMBL" id="CP000478">
    <property type="protein sequence ID" value="ABK16157.1"/>
    <property type="molecule type" value="Genomic_DNA"/>
</dbReference>
<dbReference type="InterPro" id="IPR036724">
    <property type="entry name" value="Cobalamin-bd_sf"/>
</dbReference>
<keyword evidence="8" id="KW-1185">Reference proteome</keyword>
<dbReference type="STRING" id="335543.Sfum_0457"/>
<dbReference type="Pfam" id="PF02310">
    <property type="entry name" value="B12-binding"/>
    <property type="match status" value="1"/>
</dbReference>
<dbReference type="RefSeq" id="WP_011697330.1">
    <property type="nucleotide sequence ID" value="NC_008554.1"/>
</dbReference>
<dbReference type="AlphaFoldDB" id="A0LFF5"/>
<protein>
    <submittedName>
        <fullName evidence="7">Cobalamin B12-binding domain protein</fullName>
    </submittedName>
</protein>
<dbReference type="Proteomes" id="UP000001784">
    <property type="component" value="Chromosome"/>
</dbReference>
<evidence type="ECO:0000256" key="5">
    <source>
        <dbReference type="ARBA" id="ARBA00023285"/>
    </source>
</evidence>